<dbReference type="OrthoDB" id="9790282at2"/>
<dbReference type="GO" id="GO:0005737">
    <property type="term" value="C:cytoplasm"/>
    <property type="evidence" value="ECO:0007669"/>
    <property type="project" value="UniProtKB-SubCell"/>
</dbReference>
<dbReference type="InterPro" id="IPR042203">
    <property type="entry name" value="Leu/Phe-tRNA_Trfase_C"/>
</dbReference>
<comment type="function">
    <text evidence="4">Functions in the N-end rule pathway of protein degradation where it conjugates Leu, Phe and, less efficiently, Met from aminoacyl-tRNAs to the N-termini of proteins containing an N-terminal arginine or lysine.</text>
</comment>
<dbReference type="SUPFAM" id="SSF55729">
    <property type="entry name" value="Acyl-CoA N-acyltransferases (Nat)"/>
    <property type="match status" value="1"/>
</dbReference>
<comment type="catalytic activity">
    <reaction evidence="4">
        <text>N-terminal L-arginyl-[protein] + L-leucyl-tRNA(Leu) = N-terminal L-leucyl-L-arginyl-[protein] + tRNA(Leu) + H(+)</text>
        <dbReference type="Rhea" id="RHEA:50416"/>
        <dbReference type="Rhea" id="RHEA-COMP:9613"/>
        <dbReference type="Rhea" id="RHEA-COMP:9622"/>
        <dbReference type="Rhea" id="RHEA-COMP:12672"/>
        <dbReference type="Rhea" id="RHEA-COMP:12673"/>
        <dbReference type="ChEBI" id="CHEBI:15378"/>
        <dbReference type="ChEBI" id="CHEBI:64719"/>
        <dbReference type="ChEBI" id="CHEBI:78442"/>
        <dbReference type="ChEBI" id="CHEBI:78494"/>
        <dbReference type="ChEBI" id="CHEBI:133044"/>
        <dbReference type="EC" id="2.3.2.6"/>
    </reaction>
</comment>
<evidence type="ECO:0000256" key="4">
    <source>
        <dbReference type="HAMAP-Rule" id="MF_00688"/>
    </source>
</evidence>
<dbReference type="Pfam" id="PF03588">
    <property type="entry name" value="Leu_Phe_trans"/>
    <property type="match status" value="1"/>
</dbReference>
<accession>A0A1E7RCL4</accession>
<gene>
    <name evidence="4" type="primary">aat</name>
    <name evidence="5" type="ORF">BJI46_11140</name>
</gene>
<evidence type="ECO:0000313" key="6">
    <source>
        <dbReference type="Proteomes" id="UP000185895"/>
    </source>
</evidence>
<proteinExistence type="inferred from homology"/>
<dbReference type="EMBL" id="MKKK01000015">
    <property type="protein sequence ID" value="OEY96992.1"/>
    <property type="molecule type" value="Genomic_DNA"/>
</dbReference>
<reference evidence="5 6" key="1">
    <citation type="submission" date="2016-09" db="EMBL/GenBank/DDBJ databases">
        <authorList>
            <person name="Capua I."/>
            <person name="De Benedictis P."/>
            <person name="Joannis T."/>
            <person name="Lombin L.H."/>
            <person name="Cattoli G."/>
        </authorList>
    </citation>
    <scope>NUCLEOTIDE SEQUENCE [LARGE SCALE GENOMIC DNA]</scope>
    <source>
        <strain evidence="5 6">ANC 4671</strain>
    </source>
</reference>
<dbReference type="PANTHER" id="PTHR30098">
    <property type="entry name" value="LEUCYL/PHENYLALANYL-TRNA--PROTEIN TRANSFERASE"/>
    <property type="match status" value="1"/>
</dbReference>
<dbReference type="InterPro" id="IPR016181">
    <property type="entry name" value="Acyl_CoA_acyltransferase"/>
</dbReference>
<keyword evidence="6" id="KW-1185">Reference proteome</keyword>
<dbReference type="GO" id="GO:0030163">
    <property type="term" value="P:protein catabolic process"/>
    <property type="evidence" value="ECO:0007669"/>
    <property type="project" value="UniProtKB-UniRule"/>
</dbReference>
<organism evidence="5 6">
    <name type="scientific">Acinetobacter qingfengensis</name>
    <dbReference type="NCBI Taxonomy" id="1262585"/>
    <lineage>
        <taxon>Bacteria</taxon>
        <taxon>Pseudomonadati</taxon>
        <taxon>Pseudomonadota</taxon>
        <taxon>Gammaproteobacteria</taxon>
        <taxon>Moraxellales</taxon>
        <taxon>Moraxellaceae</taxon>
        <taxon>Acinetobacter</taxon>
    </lineage>
</organism>
<dbReference type="GO" id="GO:0008914">
    <property type="term" value="F:leucyl-tRNA--protein transferase activity"/>
    <property type="evidence" value="ECO:0007669"/>
    <property type="project" value="UniProtKB-UniRule"/>
</dbReference>
<comment type="catalytic activity">
    <reaction evidence="4">
        <text>L-phenylalanyl-tRNA(Phe) + an N-terminal L-alpha-aminoacyl-[protein] = an N-terminal L-phenylalanyl-L-alpha-aminoacyl-[protein] + tRNA(Phe)</text>
        <dbReference type="Rhea" id="RHEA:43632"/>
        <dbReference type="Rhea" id="RHEA-COMP:9668"/>
        <dbReference type="Rhea" id="RHEA-COMP:9699"/>
        <dbReference type="Rhea" id="RHEA-COMP:10636"/>
        <dbReference type="Rhea" id="RHEA-COMP:10637"/>
        <dbReference type="ChEBI" id="CHEBI:78442"/>
        <dbReference type="ChEBI" id="CHEBI:78531"/>
        <dbReference type="ChEBI" id="CHEBI:78597"/>
        <dbReference type="ChEBI" id="CHEBI:83561"/>
        <dbReference type="EC" id="2.3.2.6"/>
    </reaction>
</comment>
<evidence type="ECO:0000256" key="1">
    <source>
        <dbReference type="ARBA" id="ARBA00022490"/>
    </source>
</evidence>
<dbReference type="Gene3D" id="3.40.630.70">
    <property type="entry name" value="Leucyl/phenylalanyl-tRNA-protein transferase, C-terminal domain"/>
    <property type="match status" value="1"/>
</dbReference>
<evidence type="ECO:0000256" key="2">
    <source>
        <dbReference type="ARBA" id="ARBA00022679"/>
    </source>
</evidence>
<evidence type="ECO:0000256" key="3">
    <source>
        <dbReference type="ARBA" id="ARBA00023315"/>
    </source>
</evidence>
<keyword evidence="3 4" id="KW-0012">Acyltransferase</keyword>
<dbReference type="STRING" id="1262585.BJI46_11140"/>
<dbReference type="PANTHER" id="PTHR30098:SF2">
    <property type="entry name" value="LEUCYL_PHENYLALANYL-TRNA--PROTEIN TRANSFERASE"/>
    <property type="match status" value="1"/>
</dbReference>
<keyword evidence="2 4" id="KW-0808">Transferase</keyword>
<dbReference type="HAMAP" id="MF_00688">
    <property type="entry name" value="Leu_Phe_trans"/>
    <property type="match status" value="1"/>
</dbReference>
<keyword evidence="1 4" id="KW-0963">Cytoplasm</keyword>
<dbReference type="AlphaFoldDB" id="A0A1E7RCL4"/>
<comment type="catalytic activity">
    <reaction evidence="4">
        <text>N-terminal L-lysyl-[protein] + L-leucyl-tRNA(Leu) = N-terminal L-leucyl-L-lysyl-[protein] + tRNA(Leu) + H(+)</text>
        <dbReference type="Rhea" id="RHEA:12340"/>
        <dbReference type="Rhea" id="RHEA-COMP:9613"/>
        <dbReference type="Rhea" id="RHEA-COMP:9622"/>
        <dbReference type="Rhea" id="RHEA-COMP:12670"/>
        <dbReference type="Rhea" id="RHEA-COMP:12671"/>
        <dbReference type="ChEBI" id="CHEBI:15378"/>
        <dbReference type="ChEBI" id="CHEBI:65249"/>
        <dbReference type="ChEBI" id="CHEBI:78442"/>
        <dbReference type="ChEBI" id="CHEBI:78494"/>
        <dbReference type="ChEBI" id="CHEBI:133043"/>
        <dbReference type="EC" id="2.3.2.6"/>
    </reaction>
</comment>
<comment type="similarity">
    <text evidence="4">Belongs to the L/F-transferase family.</text>
</comment>
<evidence type="ECO:0000313" key="5">
    <source>
        <dbReference type="EMBL" id="OEY96992.1"/>
    </source>
</evidence>
<dbReference type="NCBIfam" id="TIGR00667">
    <property type="entry name" value="aat"/>
    <property type="match status" value="1"/>
</dbReference>
<sequence length="241" mass="27612">MNFDSIYDFPDPEQVDPDGQGLICIGGDLTPATLLHAYSQGLFPWFNEDEPICWWCPEPRCIIEPQTFRPSKSLIRNMKKYNYQVRIDQAFAQVIQNCAAPRSYSQATWISSRIIESYIQLHQLGYAHSIEIWDEKELIGGLYGISLGQGFFGESMFNHRTDASKMAFYSLMLLCAQQNCPWVDCQLPNDHLMNLGATTTSRKSFLKSLQNVINKPNIDWKLYQNSVFSTYDIAIKNNLNG</sequence>
<dbReference type="EC" id="2.3.2.6" evidence="4"/>
<comment type="caution">
    <text evidence="5">The sequence shown here is derived from an EMBL/GenBank/DDBJ whole genome shotgun (WGS) entry which is preliminary data.</text>
</comment>
<dbReference type="Gene3D" id="3.30.70.3550">
    <property type="entry name" value="Leucyl/phenylalanyl-tRNA-protein transferase, N-terminal domain"/>
    <property type="match status" value="1"/>
</dbReference>
<dbReference type="Proteomes" id="UP000185895">
    <property type="component" value="Unassembled WGS sequence"/>
</dbReference>
<comment type="subcellular location">
    <subcellularLocation>
        <location evidence="4">Cytoplasm</location>
    </subcellularLocation>
</comment>
<dbReference type="InterPro" id="IPR004616">
    <property type="entry name" value="Leu/Phe-tRNA_Trfase"/>
</dbReference>
<dbReference type="InterPro" id="IPR042221">
    <property type="entry name" value="Leu/Phe-tRNA_Trfase_N"/>
</dbReference>
<dbReference type="RefSeq" id="WP_070069530.1">
    <property type="nucleotide sequence ID" value="NZ_MKKK01000015.1"/>
</dbReference>
<protein>
    <recommendedName>
        <fullName evidence="4">Leucyl/phenylalanyl-tRNA--protein transferase</fullName>
        <ecNumber evidence="4">2.3.2.6</ecNumber>
    </recommendedName>
    <alternativeName>
        <fullName evidence="4">L/F-transferase</fullName>
    </alternativeName>
    <alternativeName>
        <fullName evidence="4">Leucyltransferase</fullName>
    </alternativeName>
    <alternativeName>
        <fullName evidence="4">Phenyalanyltransferase</fullName>
    </alternativeName>
</protein>
<name>A0A1E7RCL4_9GAMM</name>